<evidence type="ECO:0000256" key="1">
    <source>
        <dbReference type="ARBA" id="ARBA00023015"/>
    </source>
</evidence>
<dbReference type="Gene3D" id="1.10.10.10">
    <property type="entry name" value="Winged helix-like DNA-binding domain superfamily/Winged helix DNA-binding domain"/>
    <property type="match status" value="1"/>
</dbReference>
<dbReference type="Pfam" id="PF07702">
    <property type="entry name" value="UTRA"/>
    <property type="match status" value="1"/>
</dbReference>
<organism evidence="5 6">
    <name type="scientific">Bordetella genomosp. 12</name>
    <dbReference type="NCBI Taxonomy" id="463035"/>
    <lineage>
        <taxon>Bacteria</taxon>
        <taxon>Pseudomonadati</taxon>
        <taxon>Pseudomonadota</taxon>
        <taxon>Betaproteobacteria</taxon>
        <taxon>Burkholderiales</taxon>
        <taxon>Alcaligenaceae</taxon>
        <taxon>Bordetella</taxon>
    </lineage>
</organism>
<dbReference type="SUPFAM" id="SSF64288">
    <property type="entry name" value="Chorismate lyase-like"/>
    <property type="match status" value="1"/>
</dbReference>
<dbReference type="PANTHER" id="PTHR44846:SF1">
    <property type="entry name" value="MANNOSYL-D-GLYCERATE TRANSPORT_METABOLISM SYSTEM REPRESSOR MNGR-RELATED"/>
    <property type="match status" value="1"/>
</dbReference>
<dbReference type="SMART" id="SM00866">
    <property type="entry name" value="UTRA"/>
    <property type="match status" value="1"/>
</dbReference>
<keyword evidence="6" id="KW-1185">Reference proteome</keyword>
<dbReference type="RefSeq" id="WP_094814909.1">
    <property type="nucleotide sequence ID" value="NZ_NEVU01000003.1"/>
</dbReference>
<name>A0A261VBG5_9BORD</name>
<keyword evidence="1" id="KW-0805">Transcription regulation</keyword>
<evidence type="ECO:0000313" key="5">
    <source>
        <dbReference type="EMBL" id="OZI71335.1"/>
    </source>
</evidence>
<dbReference type="Pfam" id="PF00392">
    <property type="entry name" value="GntR"/>
    <property type="match status" value="1"/>
</dbReference>
<dbReference type="EMBL" id="NEVU01000003">
    <property type="protein sequence ID" value="OZI71335.1"/>
    <property type="molecule type" value="Genomic_DNA"/>
</dbReference>
<comment type="caution">
    <text evidence="5">The sequence shown here is derived from an EMBL/GenBank/DDBJ whole genome shotgun (WGS) entry which is preliminary data.</text>
</comment>
<dbReference type="Proteomes" id="UP000216429">
    <property type="component" value="Unassembled WGS sequence"/>
</dbReference>
<dbReference type="GO" id="GO:0045892">
    <property type="term" value="P:negative regulation of DNA-templated transcription"/>
    <property type="evidence" value="ECO:0007669"/>
    <property type="project" value="TreeGrafter"/>
</dbReference>
<dbReference type="InterPro" id="IPR011663">
    <property type="entry name" value="UTRA"/>
</dbReference>
<dbReference type="InterPro" id="IPR036390">
    <property type="entry name" value="WH_DNA-bd_sf"/>
</dbReference>
<dbReference type="OrthoDB" id="7363114at2"/>
<evidence type="ECO:0000256" key="2">
    <source>
        <dbReference type="ARBA" id="ARBA00023125"/>
    </source>
</evidence>
<accession>A0A261VBG5</accession>
<dbReference type="SMART" id="SM00345">
    <property type="entry name" value="HTH_GNTR"/>
    <property type="match status" value="1"/>
</dbReference>
<dbReference type="PRINTS" id="PR00035">
    <property type="entry name" value="HTHGNTR"/>
</dbReference>
<dbReference type="CDD" id="cd07377">
    <property type="entry name" value="WHTH_GntR"/>
    <property type="match status" value="1"/>
</dbReference>
<gene>
    <name evidence="5" type="ORF">CAL22_15970</name>
</gene>
<dbReference type="InterPro" id="IPR036388">
    <property type="entry name" value="WH-like_DNA-bd_sf"/>
</dbReference>
<dbReference type="PROSITE" id="PS50949">
    <property type="entry name" value="HTH_GNTR"/>
    <property type="match status" value="1"/>
</dbReference>
<proteinExistence type="predicted"/>
<dbReference type="Gene3D" id="3.40.1410.10">
    <property type="entry name" value="Chorismate lyase-like"/>
    <property type="match status" value="1"/>
</dbReference>
<dbReference type="SUPFAM" id="SSF46785">
    <property type="entry name" value="Winged helix' DNA-binding domain"/>
    <property type="match status" value="1"/>
</dbReference>
<dbReference type="InterPro" id="IPR050679">
    <property type="entry name" value="Bact_HTH_transcr_reg"/>
</dbReference>
<dbReference type="PANTHER" id="PTHR44846">
    <property type="entry name" value="MANNOSYL-D-GLYCERATE TRANSPORT/METABOLISM SYSTEM REPRESSOR MNGR-RELATED"/>
    <property type="match status" value="1"/>
</dbReference>
<feature type="domain" description="HTH gntR-type" evidence="4">
    <location>
        <begin position="21"/>
        <end position="89"/>
    </location>
</feature>
<keyword evidence="3" id="KW-0804">Transcription</keyword>
<sequence length="265" mass="29350">MTSDAASASPFALNPALKASQPRYMQLAQTLLSEIESGQYPVGSQMPTEFELCEQFGVSRSTAREAVKRLVDLGLVVRQPRIGTTVCARTVSTGYRQSVADVSDLYQYASETTLVIESRQTREIDAERARALDATAGETWLHLQGRRHAGNPAEPICTTEIWIHPAFRSIQGMHGPLKGAVHAQIEKHFGEVIAAVEQEIRAVVLTSADAQQLNAQPHTAALLVTRKYRNRRNQLVELATSIHPADRFSYSTVLRREWGVGMKDR</sequence>
<dbReference type="InterPro" id="IPR000524">
    <property type="entry name" value="Tscrpt_reg_HTH_GntR"/>
</dbReference>
<keyword evidence="2" id="KW-0238">DNA-binding</keyword>
<evidence type="ECO:0000313" key="6">
    <source>
        <dbReference type="Proteomes" id="UP000216429"/>
    </source>
</evidence>
<dbReference type="InterPro" id="IPR028978">
    <property type="entry name" value="Chorismate_lyase_/UTRA_dom_sf"/>
</dbReference>
<evidence type="ECO:0000256" key="3">
    <source>
        <dbReference type="ARBA" id="ARBA00023163"/>
    </source>
</evidence>
<dbReference type="GO" id="GO:0003677">
    <property type="term" value="F:DNA binding"/>
    <property type="evidence" value="ECO:0007669"/>
    <property type="project" value="UniProtKB-KW"/>
</dbReference>
<dbReference type="AlphaFoldDB" id="A0A261VBG5"/>
<evidence type="ECO:0000259" key="4">
    <source>
        <dbReference type="PROSITE" id="PS50949"/>
    </source>
</evidence>
<protein>
    <submittedName>
        <fullName evidence="5">GntR family transcriptional regulator</fullName>
    </submittedName>
</protein>
<reference evidence="6" key="1">
    <citation type="submission" date="2017-05" db="EMBL/GenBank/DDBJ databases">
        <title>Complete and WGS of Bordetella genogroups.</title>
        <authorList>
            <person name="Spilker T."/>
            <person name="Lipuma J."/>
        </authorList>
    </citation>
    <scope>NUCLEOTIDE SEQUENCE [LARGE SCALE GENOMIC DNA]</scope>
    <source>
        <strain evidence="6">AU6712</strain>
    </source>
</reference>
<dbReference type="GO" id="GO:0003700">
    <property type="term" value="F:DNA-binding transcription factor activity"/>
    <property type="evidence" value="ECO:0007669"/>
    <property type="project" value="InterPro"/>
</dbReference>